<dbReference type="Proteomes" id="UP000266615">
    <property type="component" value="Unassembled WGS sequence"/>
</dbReference>
<evidence type="ECO:0000313" key="3">
    <source>
        <dbReference type="EMBL" id="RJN32139.1"/>
    </source>
</evidence>
<dbReference type="PROSITE" id="PS51462">
    <property type="entry name" value="NUDIX"/>
    <property type="match status" value="1"/>
</dbReference>
<dbReference type="RefSeq" id="WP_119902928.1">
    <property type="nucleotide sequence ID" value="NZ_QYZP01000002.1"/>
</dbReference>
<dbReference type="PANTHER" id="PTHR11839">
    <property type="entry name" value="UDP/ADP-SUGAR PYROPHOSPHATASE"/>
    <property type="match status" value="1"/>
</dbReference>
<sequence>MNLRDSPAEYPITTSGVLLSTPVFNVAEERFNFGTSGEELTRVFVTHPGAVAVVAVDADDRVLLINQYRHPVRMNLWEVPAGLLDVPGEPMLPAAQRELAEEADLSAANWHVLVDFYTTPGAQNEAIRVYLAEGLSQVPEAERHSRQAEEAEMSFAWVELADAVDAILGGRLHNPSAIVGILALHAVRQGSGRLRAAEAVWEHHPRGVAPA</sequence>
<organism evidence="3 4">
    <name type="scientific">Nesterenkonia natronophila</name>
    <dbReference type="NCBI Taxonomy" id="2174932"/>
    <lineage>
        <taxon>Bacteria</taxon>
        <taxon>Bacillati</taxon>
        <taxon>Actinomycetota</taxon>
        <taxon>Actinomycetes</taxon>
        <taxon>Micrococcales</taxon>
        <taxon>Micrococcaceae</taxon>
        <taxon>Nesterenkonia</taxon>
    </lineage>
</organism>
<dbReference type="GO" id="GO:0005829">
    <property type="term" value="C:cytosol"/>
    <property type="evidence" value="ECO:0007669"/>
    <property type="project" value="TreeGrafter"/>
</dbReference>
<dbReference type="GO" id="GO:0006753">
    <property type="term" value="P:nucleoside phosphate metabolic process"/>
    <property type="evidence" value="ECO:0007669"/>
    <property type="project" value="TreeGrafter"/>
</dbReference>
<dbReference type="PANTHER" id="PTHR11839:SF31">
    <property type="entry name" value="ADP-RIBOSE PYROPHOSPHATASE"/>
    <property type="match status" value="1"/>
</dbReference>
<proteinExistence type="predicted"/>
<evidence type="ECO:0000259" key="2">
    <source>
        <dbReference type="PROSITE" id="PS51462"/>
    </source>
</evidence>
<dbReference type="Gene3D" id="3.90.79.10">
    <property type="entry name" value="Nucleoside Triphosphate Pyrophosphohydrolase"/>
    <property type="match status" value="1"/>
</dbReference>
<protein>
    <submittedName>
        <fullName evidence="3">NUDIX hydrolase</fullName>
    </submittedName>
</protein>
<dbReference type="EMBL" id="QYZP01000002">
    <property type="protein sequence ID" value="RJN32139.1"/>
    <property type="molecule type" value="Genomic_DNA"/>
</dbReference>
<evidence type="ECO:0000313" key="4">
    <source>
        <dbReference type="Proteomes" id="UP000266615"/>
    </source>
</evidence>
<dbReference type="InterPro" id="IPR015797">
    <property type="entry name" value="NUDIX_hydrolase-like_dom_sf"/>
</dbReference>
<dbReference type="GO" id="GO:0016787">
    <property type="term" value="F:hydrolase activity"/>
    <property type="evidence" value="ECO:0007669"/>
    <property type="project" value="UniProtKB-KW"/>
</dbReference>
<evidence type="ECO:0000256" key="1">
    <source>
        <dbReference type="ARBA" id="ARBA00022801"/>
    </source>
</evidence>
<dbReference type="CDD" id="cd24158">
    <property type="entry name" value="NUDIX_ADPRase_Rv1700"/>
    <property type="match status" value="1"/>
</dbReference>
<keyword evidence="4" id="KW-1185">Reference proteome</keyword>
<accession>A0A3A4G1Z5</accession>
<dbReference type="Pfam" id="PF00293">
    <property type="entry name" value="NUDIX"/>
    <property type="match status" value="1"/>
</dbReference>
<dbReference type="OrthoDB" id="9806150at2"/>
<dbReference type="GO" id="GO:0019693">
    <property type="term" value="P:ribose phosphate metabolic process"/>
    <property type="evidence" value="ECO:0007669"/>
    <property type="project" value="TreeGrafter"/>
</dbReference>
<name>A0A3A4G1Z5_9MICC</name>
<dbReference type="SUPFAM" id="SSF55811">
    <property type="entry name" value="Nudix"/>
    <property type="match status" value="1"/>
</dbReference>
<comment type="caution">
    <text evidence="3">The sequence shown here is derived from an EMBL/GenBank/DDBJ whole genome shotgun (WGS) entry which is preliminary data.</text>
</comment>
<dbReference type="InterPro" id="IPR000086">
    <property type="entry name" value="NUDIX_hydrolase_dom"/>
</dbReference>
<feature type="domain" description="Nudix hydrolase" evidence="2">
    <location>
        <begin position="45"/>
        <end position="185"/>
    </location>
</feature>
<keyword evidence="1 3" id="KW-0378">Hydrolase</keyword>
<gene>
    <name evidence="3" type="ORF">D3250_08695</name>
</gene>
<reference evidence="3 4" key="1">
    <citation type="submission" date="2018-09" db="EMBL/GenBank/DDBJ databases">
        <title>Nesterenkonia natronophila sp. nov., an alkaliphilic actinobacteriume isolated from a soda lake, and emended description of the genus Nesterenkonia.</title>
        <authorList>
            <person name="Menes R.J."/>
            <person name="Iriarte A."/>
        </authorList>
    </citation>
    <scope>NUCLEOTIDE SEQUENCE [LARGE SCALE GENOMIC DNA]</scope>
    <source>
        <strain evidence="3 4">M8</strain>
    </source>
</reference>
<dbReference type="AlphaFoldDB" id="A0A3A4G1Z5"/>